<evidence type="ECO:0000313" key="1">
    <source>
        <dbReference type="EMBL" id="KAI8537656.1"/>
    </source>
</evidence>
<dbReference type="EMBL" id="CM046396">
    <property type="protein sequence ID" value="KAI8537656.1"/>
    <property type="molecule type" value="Genomic_DNA"/>
</dbReference>
<keyword evidence="2" id="KW-1185">Reference proteome</keyword>
<gene>
    <name evidence="1" type="ORF">RHMOL_Rhmol09G0041000</name>
</gene>
<dbReference type="Proteomes" id="UP001062846">
    <property type="component" value="Chromosome 9"/>
</dbReference>
<organism evidence="1 2">
    <name type="scientific">Rhododendron molle</name>
    <name type="common">Chinese azalea</name>
    <name type="synonym">Azalea mollis</name>
    <dbReference type="NCBI Taxonomy" id="49168"/>
    <lineage>
        <taxon>Eukaryota</taxon>
        <taxon>Viridiplantae</taxon>
        <taxon>Streptophyta</taxon>
        <taxon>Embryophyta</taxon>
        <taxon>Tracheophyta</taxon>
        <taxon>Spermatophyta</taxon>
        <taxon>Magnoliopsida</taxon>
        <taxon>eudicotyledons</taxon>
        <taxon>Gunneridae</taxon>
        <taxon>Pentapetalae</taxon>
        <taxon>asterids</taxon>
        <taxon>Ericales</taxon>
        <taxon>Ericaceae</taxon>
        <taxon>Ericoideae</taxon>
        <taxon>Rhodoreae</taxon>
        <taxon>Rhododendron</taxon>
    </lineage>
</organism>
<accession>A0ACC0M9H9</accession>
<protein>
    <submittedName>
        <fullName evidence="1">Uncharacterized protein</fullName>
    </submittedName>
</protein>
<sequence>MATIAVEAVVEKLATLLEEEVQFLVGVRRGVSELRDDLESMRSFLQDAESRTETEKGVETWVKQVRDVAHDAEDILDEFSFRFSLPSRPGRLPRFFNFIRHLRTRHHLAGQIEDVKTKIKDISNRRNAFSFRRIEDATSSSSTLNTWHDLRRASLFIDEADVVGIENPKRVLISWLLQGEKNLTAISVVGTGGVGKTTLVKKAYDSQVVKKYFDCRAWITVSNSFTVADLLRSALKDMLEEAKERIPEGFDTMGESQVVNKLKEYLQEKRYVVVFDDVWSPNAWEVMKFALPDCCSGSRIVFTTRISDVAASVEIFSHVYRLQPLSEEEAWKLLCMKAFRREDKGVCPKELESMSRSMLKKCGGLPLAIVAIGSLLSKKDKHVLEWMRVHDSLYSEMKSNSSLESLERILLLSYHDLPYHLKCCFLYLSVFPEDYLIKRMKIIRLWVVERFVEEKRGLTMEEAAEECLNELVSRSMIQVVQIDYFNRVRTCRVHDVMREIIQLKSKNESFVLILNDKSMSLDEKIRRMAIHDNCEDLPLDMRFASLRSLLVFVPSMSWGNAFFKGFRLLGLLELDGTPLFEFPPELSEMILLRYLSLRRTMIRELPESIGKLKNLEILDLKFTPISTLPLGILKLKHLFRLQSYSHRFPKTHFPTTHGMSLPAGIAGLTKLQKLGHVEVNGNGDMVREFGKLTELRRLGILKLTRENGMDLCYALEKLKHLSGLCIVSIGMNEPVLHLDSLSTPPQFIQHLYLKCRLPNLPKWIASLSCLAKLVLQYSNLNEDPLKALQGLPNLVVLELRNAYAGKELCCDDGGYPRLKKLGLLMLRQLKSVRMEQGSMPELRVLDIAACEKLEMVPLGIQHLRNLQDLTVWNMPDEFHQKIKRPHGEDCWRVQNVANIQLSKSSFNVAYAMSLGELTSN</sequence>
<proteinExistence type="predicted"/>
<reference evidence="1" key="1">
    <citation type="submission" date="2022-02" db="EMBL/GenBank/DDBJ databases">
        <title>Plant Genome Project.</title>
        <authorList>
            <person name="Zhang R.-G."/>
        </authorList>
    </citation>
    <scope>NUCLEOTIDE SEQUENCE</scope>
    <source>
        <strain evidence="1">AT1</strain>
    </source>
</reference>
<name>A0ACC0M9H9_RHOML</name>
<evidence type="ECO:0000313" key="2">
    <source>
        <dbReference type="Proteomes" id="UP001062846"/>
    </source>
</evidence>
<comment type="caution">
    <text evidence="1">The sequence shown here is derived from an EMBL/GenBank/DDBJ whole genome shotgun (WGS) entry which is preliminary data.</text>
</comment>